<sequence length="285" mass="31603">MNDIIRQYFAGRKIVIATMHGKEAIIGPILKSELGLEIVVPANFDTDAYGTFSGEIERNVDPVEAGRIKCTAACELTGSDLAIASEGSFGPHPSMFFAPADDEILVLLDLKNNVEIKARLISTNTNFGGDVFTDWDSAKKFAEASLFPSHSLIIRKSKNNNEDIAKGISSWNDLQEKFAKFFGKYGAVFIETDMRAMHNPTRQKVIQEATNKLVKTIINTCPNCSLPGFDVKLVRAGLPCSLCTSPTRSTYSFVYECQKCEHRAEIKYPNGKESEEPMYCDYCNP</sequence>
<evidence type="ECO:0000313" key="3">
    <source>
        <dbReference type="Proteomes" id="UP000239872"/>
    </source>
</evidence>
<name>A0A2S7SQH0_9BACT</name>
<dbReference type="Pfam" id="PF20376">
    <property type="entry name" value="DUF6671"/>
    <property type="match status" value="1"/>
</dbReference>
<proteinExistence type="predicted"/>
<dbReference type="Proteomes" id="UP000239872">
    <property type="component" value="Unassembled WGS sequence"/>
</dbReference>
<evidence type="ECO:0000313" key="2">
    <source>
        <dbReference type="EMBL" id="PQJ08978.1"/>
    </source>
</evidence>
<accession>A0A2S7SQH0</accession>
<dbReference type="OrthoDB" id="9793837at2"/>
<dbReference type="RefSeq" id="WP_105041268.1">
    <property type="nucleotide sequence ID" value="NZ_PPSL01000009.1"/>
</dbReference>
<evidence type="ECO:0000259" key="1">
    <source>
        <dbReference type="Pfam" id="PF20376"/>
    </source>
</evidence>
<keyword evidence="3" id="KW-1185">Reference proteome</keyword>
<dbReference type="EMBL" id="PPSL01000009">
    <property type="protein sequence ID" value="PQJ08978.1"/>
    <property type="molecule type" value="Genomic_DNA"/>
</dbReference>
<protein>
    <recommendedName>
        <fullName evidence="1">DUF6671 domain-containing protein</fullName>
    </recommendedName>
</protein>
<dbReference type="AlphaFoldDB" id="A0A2S7SQH0"/>
<organism evidence="2 3">
    <name type="scientific">Flavipsychrobacter stenotrophus</name>
    <dbReference type="NCBI Taxonomy" id="2077091"/>
    <lineage>
        <taxon>Bacteria</taxon>
        <taxon>Pseudomonadati</taxon>
        <taxon>Bacteroidota</taxon>
        <taxon>Chitinophagia</taxon>
        <taxon>Chitinophagales</taxon>
        <taxon>Chitinophagaceae</taxon>
        <taxon>Flavipsychrobacter</taxon>
    </lineage>
</organism>
<dbReference type="InterPro" id="IPR046612">
    <property type="entry name" value="DUF6671"/>
</dbReference>
<feature type="domain" description="DUF6671" evidence="1">
    <location>
        <begin position="69"/>
        <end position="285"/>
    </location>
</feature>
<comment type="caution">
    <text evidence="2">The sequence shown here is derived from an EMBL/GenBank/DDBJ whole genome shotgun (WGS) entry which is preliminary data.</text>
</comment>
<gene>
    <name evidence="2" type="ORF">CJD36_021450</name>
</gene>
<reference evidence="2 3" key="1">
    <citation type="submission" date="2018-01" db="EMBL/GenBank/DDBJ databases">
        <title>A novel member of the phylum Bacteroidetes isolated from glacier ice.</title>
        <authorList>
            <person name="Liu Q."/>
            <person name="Xin Y.-H."/>
        </authorList>
    </citation>
    <scope>NUCLEOTIDE SEQUENCE [LARGE SCALE GENOMIC DNA]</scope>
    <source>
        <strain evidence="2 3">RB1R16</strain>
    </source>
</reference>